<evidence type="ECO:0000313" key="3">
    <source>
        <dbReference type="Proteomes" id="UP000010471"/>
    </source>
</evidence>
<dbReference type="EMBL" id="CP003630">
    <property type="protein sequence ID" value="AFZ21307.1"/>
    <property type="molecule type" value="Genomic_DNA"/>
</dbReference>
<dbReference type="STRING" id="1173027.Mic7113_5680"/>
<sequence length="258" mass="28732">MNVGEVLSTVEQGLLLRQLSSLERFILCQSWLGRGYSEMAPDCAYSIAHIKDIGSQLWQALSKALGKRVTKKNLFLVLKQYLLSHKDETVTSDSLSVTLVEAIDPPLTSTTNQLPVATEIVEASYSEDSEQLLLESDRPTALQASYGRSCPFFRDAFSSLAVTASQTRTGNRCELATEKSSWLEKAQQKCQTFTDHTQTENNLKAPKPREKSSLLSPILNRTTASRDKTVYLEVQGADATVSAEINQFLHWFLGLTHR</sequence>
<organism evidence="2 3">
    <name type="scientific">Allocoleopsis franciscana PCC 7113</name>
    <dbReference type="NCBI Taxonomy" id="1173027"/>
    <lineage>
        <taxon>Bacteria</taxon>
        <taxon>Bacillati</taxon>
        <taxon>Cyanobacteriota</taxon>
        <taxon>Cyanophyceae</taxon>
        <taxon>Coleofasciculales</taxon>
        <taxon>Coleofasciculaceae</taxon>
        <taxon>Allocoleopsis</taxon>
        <taxon>Allocoleopsis franciscana</taxon>
    </lineage>
</organism>
<gene>
    <name evidence="2" type="ORF">Mic7113_5680</name>
</gene>
<dbReference type="HOGENOM" id="CLU_1076949_0_0_3"/>
<name>K9WP34_9CYAN</name>
<accession>K9WP34</accession>
<dbReference type="RefSeq" id="WP_015185440.1">
    <property type="nucleotide sequence ID" value="NC_019738.1"/>
</dbReference>
<dbReference type="AlphaFoldDB" id="K9WP34"/>
<dbReference type="KEGG" id="mic:Mic7113_5680"/>
<dbReference type="Pfam" id="PF14516">
    <property type="entry name" value="AAA_35"/>
    <property type="match status" value="1"/>
</dbReference>
<evidence type="ECO:0000313" key="2">
    <source>
        <dbReference type="EMBL" id="AFZ21307.1"/>
    </source>
</evidence>
<dbReference type="Proteomes" id="UP000010471">
    <property type="component" value="Chromosome"/>
</dbReference>
<proteinExistence type="predicted"/>
<dbReference type="InterPro" id="IPR058651">
    <property type="entry name" value="HTH_VMAP-M9"/>
</dbReference>
<reference evidence="2 3" key="1">
    <citation type="submission" date="2012-06" db="EMBL/GenBank/DDBJ databases">
        <title>Finished chromosome of genome of Microcoleus sp. PCC 7113.</title>
        <authorList>
            <consortium name="US DOE Joint Genome Institute"/>
            <person name="Gugger M."/>
            <person name="Coursin T."/>
            <person name="Rippka R."/>
            <person name="Tandeau De Marsac N."/>
            <person name="Huntemann M."/>
            <person name="Wei C.-L."/>
            <person name="Han J."/>
            <person name="Detter J.C."/>
            <person name="Han C."/>
            <person name="Tapia R."/>
            <person name="Chen A."/>
            <person name="Kyrpides N."/>
            <person name="Mavromatis K."/>
            <person name="Markowitz V."/>
            <person name="Szeto E."/>
            <person name="Ivanova N."/>
            <person name="Pagani I."/>
            <person name="Pati A."/>
            <person name="Goodwin L."/>
            <person name="Nordberg H.P."/>
            <person name="Cantor M.N."/>
            <person name="Hua S.X."/>
            <person name="Woyke T."/>
            <person name="Kerfeld C.A."/>
        </authorList>
    </citation>
    <scope>NUCLEOTIDE SEQUENCE [LARGE SCALE GENOMIC DNA]</scope>
    <source>
        <strain evidence="2 3">PCC 7113</strain>
    </source>
</reference>
<dbReference type="eggNOG" id="COG1672">
    <property type="taxonomic scope" value="Bacteria"/>
</dbReference>
<dbReference type="OrthoDB" id="455339at2"/>
<feature type="domain" description="vWA-MoxR associated protein N-terminal HTH" evidence="1">
    <location>
        <begin position="1"/>
        <end position="80"/>
    </location>
</feature>
<keyword evidence="3" id="KW-1185">Reference proteome</keyword>
<evidence type="ECO:0000259" key="1">
    <source>
        <dbReference type="Pfam" id="PF26355"/>
    </source>
</evidence>
<protein>
    <recommendedName>
        <fullName evidence="1">vWA-MoxR associated protein N-terminal HTH domain-containing protein</fullName>
    </recommendedName>
</protein>
<dbReference type="Pfam" id="PF26355">
    <property type="entry name" value="HTH_VMAP-M9"/>
    <property type="match status" value="1"/>
</dbReference>